<dbReference type="SUPFAM" id="SSF52540">
    <property type="entry name" value="P-loop containing nucleoside triphosphate hydrolases"/>
    <property type="match status" value="1"/>
</dbReference>
<dbReference type="InterPro" id="IPR027417">
    <property type="entry name" value="P-loop_NTPase"/>
</dbReference>
<evidence type="ECO:0000256" key="1">
    <source>
        <dbReference type="SAM" id="MobiDB-lite"/>
    </source>
</evidence>
<dbReference type="PANTHER" id="PTHR41313">
    <property type="entry name" value="ADENINE-SPECIFIC METHYLTRANSFERASE"/>
    <property type="match status" value="1"/>
</dbReference>
<feature type="region of interest" description="Disordered" evidence="1">
    <location>
        <begin position="597"/>
        <end position="620"/>
    </location>
</feature>
<dbReference type="PROSITE" id="PS51194">
    <property type="entry name" value="HELICASE_CTER"/>
    <property type="match status" value="1"/>
</dbReference>
<keyword evidence="4" id="KW-1185">Reference proteome</keyword>
<evidence type="ECO:0000313" key="4">
    <source>
        <dbReference type="Proteomes" id="UP000617426"/>
    </source>
</evidence>
<feature type="domain" description="Helicase C-terminal" evidence="2">
    <location>
        <begin position="201"/>
        <end position="388"/>
    </location>
</feature>
<gene>
    <name evidence="3" type="ORF">HD592_000428</name>
</gene>
<reference evidence="3" key="1">
    <citation type="submission" date="2020-08" db="EMBL/GenBank/DDBJ databases">
        <title>Sequencing the genomes of 1000 actinobacteria strains.</title>
        <authorList>
            <person name="Klenk H.-P."/>
        </authorList>
    </citation>
    <scope>NUCLEOTIDE SEQUENCE</scope>
    <source>
        <strain evidence="3">DSM 10695</strain>
    </source>
</reference>
<name>A0A923IWZ4_9ACTO</name>
<feature type="compositionally biased region" description="Basic and acidic residues" evidence="1">
    <location>
        <begin position="599"/>
        <end position="611"/>
    </location>
</feature>
<dbReference type="Proteomes" id="UP000617426">
    <property type="component" value="Unassembled WGS sequence"/>
</dbReference>
<evidence type="ECO:0000259" key="2">
    <source>
        <dbReference type="PROSITE" id="PS51194"/>
    </source>
</evidence>
<feature type="region of interest" description="Disordered" evidence="1">
    <location>
        <begin position="685"/>
        <end position="708"/>
    </location>
</feature>
<dbReference type="Gene3D" id="3.40.50.300">
    <property type="entry name" value="P-loop containing nucleotide triphosphate hydrolases"/>
    <property type="match status" value="1"/>
</dbReference>
<dbReference type="AlphaFoldDB" id="A0A923IWZ4"/>
<dbReference type="InterPro" id="IPR001650">
    <property type="entry name" value="Helicase_C-like"/>
</dbReference>
<comment type="caution">
    <text evidence="3">The sequence shown here is derived from an EMBL/GenBank/DDBJ whole genome shotgun (WGS) entry which is preliminary data.</text>
</comment>
<evidence type="ECO:0000313" key="3">
    <source>
        <dbReference type="EMBL" id="MBB6333863.1"/>
    </source>
</evidence>
<proteinExistence type="predicted"/>
<sequence>MKLDWLRATHGARVATFATATPIANTMGEMWVMTHYLRPDLLTDAGLDTFDEWARTFTSTEQRIESTVAGALTIRQRVARFQNMPELMNMWSVFADVKTRSQLDLKIPELAVGNKGRREPKVVAVNIGPAMDEFSAAITNRADCISSGTVPPYEDNFLAITNDGKAMATAYRLLSEESATRALASIRTPIGNQKIDAVAAQVARIYHATKGRIYLDAAGRPSPTPGALQLVFCDLGTPKKGWNLYDELKTLLVNAGVPEDTIAYTHDVSSSEEKDRLFMQARNGAIGVLIGSTDKMGTGANIQARAIALHHVTAPWRPADLAQRDGRILRQGNQNDEIEIFRYVTEHSFDEYSWQTLERKARFINQVMTHNLNERTAEDITQSDEEVSYAQVKAIASGNPLLLEEARLKNQVETYRARAKSHDLQHKHLQTLLPSFDRQITALTRKAEVREHFSAQSLPTKGDAFAADMNGTHLSTRTEAAEALAAALRACDLGANRMSFVNFSRRGLSTLDVHLGGHDFVFGVAPLPRNEWDRPEITEPTIIVAALASMHEDPAYLASEAVRFQVTDLLETSQILGVIRKLEHHLANLETTAKRYRQHAHDAEAERDRAQSELARPNPYTDKLRAAETELATIHTQMAHIGLGQDTIPALDPTPLTEDAALARIRALPLDSAHQSPRAFHPKNKQLLTQHQPSEIIKQAPANRSSRH</sequence>
<organism evidence="3 4">
    <name type="scientific">Schaalia hyovaginalis</name>
    <dbReference type="NCBI Taxonomy" id="29316"/>
    <lineage>
        <taxon>Bacteria</taxon>
        <taxon>Bacillati</taxon>
        <taxon>Actinomycetota</taxon>
        <taxon>Actinomycetes</taxon>
        <taxon>Actinomycetales</taxon>
        <taxon>Actinomycetaceae</taxon>
        <taxon>Schaalia</taxon>
    </lineage>
</organism>
<dbReference type="InterPro" id="IPR052933">
    <property type="entry name" value="DNA_Protect_Modify"/>
</dbReference>
<protein>
    <recommendedName>
        <fullName evidence="2">Helicase C-terminal domain-containing protein</fullName>
    </recommendedName>
</protein>
<dbReference type="PANTHER" id="PTHR41313:SF1">
    <property type="entry name" value="DNA METHYLASE ADENINE-SPECIFIC DOMAIN-CONTAINING PROTEIN"/>
    <property type="match status" value="1"/>
</dbReference>
<dbReference type="EMBL" id="JACHMK010000001">
    <property type="protein sequence ID" value="MBB6333863.1"/>
    <property type="molecule type" value="Genomic_DNA"/>
</dbReference>
<accession>A0A923IWZ4</accession>